<gene>
    <name evidence="5" type="ORF">ACFS6H_18565</name>
</gene>
<evidence type="ECO:0000313" key="6">
    <source>
        <dbReference type="Proteomes" id="UP001597511"/>
    </source>
</evidence>
<comment type="caution">
    <text evidence="5">The sequence shown here is derived from an EMBL/GenBank/DDBJ whole genome shotgun (WGS) entry which is preliminary data.</text>
</comment>
<evidence type="ECO:0000256" key="2">
    <source>
        <dbReference type="ARBA" id="ARBA00022676"/>
    </source>
</evidence>
<sequence>MMNDVKDITAGEKFDFCLLIPCFNNREGLAASLKSIAYTSSSFLIVIVDDGSTMPVSAREMAGYTTGAVKIIRLVQNEGITRALNKGLQWIVDNVNTPYVARLDCGDICHQERFIKQVALLDKNHTIVLSGSWCAFEDEEKGQKFTYRSPRQHNAIIRDMYFRNSFMHASVMMRLTAVKEAGFYPVDYEYAEDYALFWILCNRGEVYIIQERLVNCMLNRKGISFKNKNRQLKARLRVVRNLAPNSLYKLFGILKLYCLRLMPREFILRLKIFVDKMQRV</sequence>
<protein>
    <submittedName>
        <fullName evidence="5">Glycosyltransferase</fullName>
        <ecNumber evidence="5">2.4.-.-</ecNumber>
    </submittedName>
</protein>
<reference evidence="6" key="1">
    <citation type="journal article" date="2019" name="Int. J. Syst. Evol. Microbiol.">
        <title>The Global Catalogue of Microorganisms (GCM) 10K type strain sequencing project: providing services to taxonomists for standard genome sequencing and annotation.</title>
        <authorList>
            <consortium name="The Broad Institute Genomics Platform"/>
            <consortium name="The Broad Institute Genome Sequencing Center for Infectious Disease"/>
            <person name="Wu L."/>
            <person name="Ma J."/>
        </authorList>
    </citation>
    <scope>NUCLEOTIDE SEQUENCE [LARGE SCALE GENOMIC DNA]</scope>
    <source>
        <strain evidence="6">KCTC 23299</strain>
    </source>
</reference>
<evidence type="ECO:0000256" key="1">
    <source>
        <dbReference type="ARBA" id="ARBA00006739"/>
    </source>
</evidence>
<dbReference type="GO" id="GO:0016757">
    <property type="term" value="F:glycosyltransferase activity"/>
    <property type="evidence" value="ECO:0007669"/>
    <property type="project" value="UniProtKB-KW"/>
</dbReference>
<dbReference type="Proteomes" id="UP001597511">
    <property type="component" value="Unassembled WGS sequence"/>
</dbReference>
<dbReference type="EMBL" id="JBHUOZ010000003">
    <property type="protein sequence ID" value="MFD2921730.1"/>
    <property type="molecule type" value="Genomic_DNA"/>
</dbReference>
<organism evidence="5 6">
    <name type="scientific">Terrimonas rubra</name>
    <dbReference type="NCBI Taxonomy" id="1035890"/>
    <lineage>
        <taxon>Bacteria</taxon>
        <taxon>Pseudomonadati</taxon>
        <taxon>Bacteroidota</taxon>
        <taxon>Chitinophagia</taxon>
        <taxon>Chitinophagales</taxon>
        <taxon>Chitinophagaceae</taxon>
        <taxon>Terrimonas</taxon>
    </lineage>
</organism>
<keyword evidence="3 5" id="KW-0808">Transferase</keyword>
<dbReference type="EC" id="2.4.-.-" evidence="5"/>
<evidence type="ECO:0000259" key="4">
    <source>
        <dbReference type="Pfam" id="PF00535"/>
    </source>
</evidence>
<dbReference type="SUPFAM" id="SSF53448">
    <property type="entry name" value="Nucleotide-diphospho-sugar transferases"/>
    <property type="match status" value="1"/>
</dbReference>
<dbReference type="InterPro" id="IPR050834">
    <property type="entry name" value="Glycosyltransf_2"/>
</dbReference>
<dbReference type="PANTHER" id="PTHR43685">
    <property type="entry name" value="GLYCOSYLTRANSFERASE"/>
    <property type="match status" value="1"/>
</dbReference>
<proteinExistence type="inferred from homology"/>
<dbReference type="PANTHER" id="PTHR43685:SF5">
    <property type="entry name" value="GLYCOSYLTRANSFERASE EPSE-RELATED"/>
    <property type="match status" value="1"/>
</dbReference>
<feature type="domain" description="Glycosyltransferase 2-like" evidence="4">
    <location>
        <begin position="18"/>
        <end position="160"/>
    </location>
</feature>
<accession>A0ABW6AB51</accession>
<dbReference type="RefSeq" id="WP_386102610.1">
    <property type="nucleotide sequence ID" value="NZ_JBHUOZ010000003.1"/>
</dbReference>
<name>A0ABW6AB51_9BACT</name>
<dbReference type="InterPro" id="IPR001173">
    <property type="entry name" value="Glyco_trans_2-like"/>
</dbReference>
<dbReference type="Pfam" id="PF00535">
    <property type="entry name" value="Glycos_transf_2"/>
    <property type="match status" value="1"/>
</dbReference>
<dbReference type="InterPro" id="IPR029044">
    <property type="entry name" value="Nucleotide-diphossugar_trans"/>
</dbReference>
<keyword evidence="2 5" id="KW-0328">Glycosyltransferase</keyword>
<comment type="similarity">
    <text evidence="1">Belongs to the glycosyltransferase 2 family.</text>
</comment>
<evidence type="ECO:0000256" key="3">
    <source>
        <dbReference type="ARBA" id="ARBA00022679"/>
    </source>
</evidence>
<evidence type="ECO:0000313" key="5">
    <source>
        <dbReference type="EMBL" id="MFD2921730.1"/>
    </source>
</evidence>
<dbReference type="Gene3D" id="3.90.550.10">
    <property type="entry name" value="Spore Coat Polysaccharide Biosynthesis Protein SpsA, Chain A"/>
    <property type="match status" value="1"/>
</dbReference>
<keyword evidence="6" id="KW-1185">Reference proteome</keyword>